<evidence type="ECO:0000313" key="16">
    <source>
        <dbReference type="Proteomes" id="UP000515806"/>
    </source>
</evidence>
<dbReference type="InterPro" id="IPR013766">
    <property type="entry name" value="Thioredoxin_domain"/>
</dbReference>
<evidence type="ECO:0000256" key="4">
    <source>
        <dbReference type="ARBA" id="ARBA00022559"/>
    </source>
</evidence>
<dbReference type="Pfam" id="PF00578">
    <property type="entry name" value="AhpC-TSA"/>
    <property type="match status" value="1"/>
</dbReference>
<evidence type="ECO:0000256" key="6">
    <source>
        <dbReference type="ARBA" id="ARBA00023002"/>
    </source>
</evidence>
<dbReference type="GO" id="GO:0008379">
    <property type="term" value="F:thioredoxin peroxidase activity"/>
    <property type="evidence" value="ECO:0007669"/>
    <property type="project" value="TreeGrafter"/>
</dbReference>
<dbReference type="GO" id="GO:0034599">
    <property type="term" value="P:cellular response to oxidative stress"/>
    <property type="evidence" value="ECO:0007669"/>
    <property type="project" value="TreeGrafter"/>
</dbReference>
<evidence type="ECO:0000256" key="12">
    <source>
        <dbReference type="ARBA" id="ARBA00049091"/>
    </source>
</evidence>
<dbReference type="InterPro" id="IPR000866">
    <property type="entry name" value="AhpC/TSA"/>
</dbReference>
<dbReference type="PANTHER" id="PTHR42801">
    <property type="entry name" value="THIOREDOXIN-DEPENDENT PEROXIDE REDUCTASE"/>
    <property type="match status" value="1"/>
</dbReference>
<gene>
    <name evidence="15" type="ORF">H9L23_05745</name>
</gene>
<dbReference type="InterPro" id="IPR036249">
    <property type="entry name" value="Thioredoxin-like_sf"/>
</dbReference>
<keyword evidence="4" id="KW-0575">Peroxidase</keyword>
<evidence type="ECO:0000256" key="7">
    <source>
        <dbReference type="ARBA" id="ARBA00023157"/>
    </source>
</evidence>
<comment type="subunit">
    <text evidence="2">Monomer.</text>
</comment>
<evidence type="ECO:0000256" key="10">
    <source>
        <dbReference type="ARBA" id="ARBA00038489"/>
    </source>
</evidence>
<evidence type="ECO:0000313" key="15">
    <source>
        <dbReference type="EMBL" id="QNN44998.1"/>
    </source>
</evidence>
<comment type="catalytic activity">
    <reaction evidence="12">
        <text>a hydroperoxide + [thioredoxin]-dithiol = an alcohol + [thioredoxin]-disulfide + H2O</text>
        <dbReference type="Rhea" id="RHEA:62620"/>
        <dbReference type="Rhea" id="RHEA-COMP:10698"/>
        <dbReference type="Rhea" id="RHEA-COMP:10700"/>
        <dbReference type="ChEBI" id="CHEBI:15377"/>
        <dbReference type="ChEBI" id="CHEBI:29950"/>
        <dbReference type="ChEBI" id="CHEBI:30879"/>
        <dbReference type="ChEBI" id="CHEBI:35924"/>
        <dbReference type="ChEBI" id="CHEBI:50058"/>
        <dbReference type="EC" id="1.11.1.24"/>
    </reaction>
</comment>
<protein>
    <recommendedName>
        <fullName evidence="3">thioredoxin-dependent peroxiredoxin</fullName>
        <ecNumber evidence="3">1.11.1.24</ecNumber>
    </recommendedName>
    <alternativeName>
        <fullName evidence="9">Thioredoxin peroxidase</fullName>
    </alternativeName>
    <alternativeName>
        <fullName evidence="11">Thioredoxin-dependent peroxiredoxin Bcp</fullName>
    </alternativeName>
</protein>
<evidence type="ECO:0000256" key="1">
    <source>
        <dbReference type="ARBA" id="ARBA00003330"/>
    </source>
</evidence>
<keyword evidence="13" id="KW-0732">Signal</keyword>
<feature type="domain" description="Thioredoxin" evidence="14">
    <location>
        <begin position="34"/>
        <end position="180"/>
    </location>
</feature>
<dbReference type="KEGG" id="proe:H9L23_05745"/>
<dbReference type="PROSITE" id="PS51352">
    <property type="entry name" value="THIOREDOXIN_2"/>
    <property type="match status" value="1"/>
</dbReference>
<keyword evidence="8" id="KW-0676">Redox-active center</keyword>
<evidence type="ECO:0000256" key="8">
    <source>
        <dbReference type="ARBA" id="ARBA00023284"/>
    </source>
</evidence>
<keyword evidence="6" id="KW-0560">Oxidoreductase</keyword>
<evidence type="ECO:0000259" key="14">
    <source>
        <dbReference type="PROSITE" id="PS51352"/>
    </source>
</evidence>
<dbReference type="EC" id="1.11.1.24" evidence="3"/>
<accession>A0A7G9QNS3</accession>
<dbReference type="Proteomes" id="UP000515806">
    <property type="component" value="Chromosome"/>
</dbReference>
<feature type="signal peptide" evidence="13">
    <location>
        <begin position="1"/>
        <end position="22"/>
    </location>
</feature>
<dbReference type="EMBL" id="CP060723">
    <property type="protein sequence ID" value="QNN44998.1"/>
    <property type="molecule type" value="Genomic_DNA"/>
</dbReference>
<evidence type="ECO:0000256" key="13">
    <source>
        <dbReference type="SAM" id="SignalP"/>
    </source>
</evidence>
<evidence type="ECO:0000256" key="3">
    <source>
        <dbReference type="ARBA" id="ARBA00013017"/>
    </source>
</evidence>
<evidence type="ECO:0000256" key="2">
    <source>
        <dbReference type="ARBA" id="ARBA00011245"/>
    </source>
</evidence>
<reference evidence="15 16" key="1">
    <citation type="submission" date="2020-08" db="EMBL/GenBank/DDBJ databases">
        <title>Genome sequence of Pedobacter roseus KACC 11594T.</title>
        <authorList>
            <person name="Hyun D.-W."/>
            <person name="Bae J.-W."/>
        </authorList>
    </citation>
    <scope>NUCLEOTIDE SEQUENCE [LARGE SCALE GENOMIC DNA]</scope>
    <source>
        <strain evidence="15 16">KACC 11594</strain>
    </source>
</reference>
<dbReference type="FunFam" id="3.40.30.10:FF:000007">
    <property type="entry name" value="Thioredoxin-dependent thiol peroxidase"/>
    <property type="match status" value="1"/>
</dbReference>
<dbReference type="CDD" id="cd03017">
    <property type="entry name" value="PRX_BCP"/>
    <property type="match status" value="1"/>
</dbReference>
<name>A0A7G9QNS3_9SPHI</name>
<keyword evidence="16" id="KW-1185">Reference proteome</keyword>
<comment type="function">
    <text evidence="1">Thiol-specific peroxidase that catalyzes the reduction of hydrogen peroxide and organic hydroperoxides to water and alcohols, respectively. Plays a role in cell protection against oxidative stress by detoxifying peroxides and as sensor of hydrogen peroxide-mediated signaling events.</text>
</comment>
<evidence type="ECO:0000256" key="9">
    <source>
        <dbReference type="ARBA" id="ARBA00032824"/>
    </source>
</evidence>
<dbReference type="SUPFAM" id="SSF52833">
    <property type="entry name" value="Thioredoxin-like"/>
    <property type="match status" value="1"/>
</dbReference>
<evidence type="ECO:0000256" key="11">
    <source>
        <dbReference type="ARBA" id="ARBA00042639"/>
    </source>
</evidence>
<dbReference type="GO" id="GO:0005737">
    <property type="term" value="C:cytoplasm"/>
    <property type="evidence" value="ECO:0007669"/>
    <property type="project" value="TreeGrafter"/>
</dbReference>
<dbReference type="Gene3D" id="3.40.30.10">
    <property type="entry name" value="Glutaredoxin"/>
    <property type="match status" value="1"/>
</dbReference>
<sequence>MKTNIVAATVVLLGLIGLGTDAQESKPKGKNPQLEVGNKIPDFTLKDDSGKDFKVSNYIGKKKLVIYFYPKDESSVCTKEACAFRDSYEEFKSTDAMIIGINSGTVQSHADFKKHHNLPFTLLSDPDNKVLKMFGVKDVMFLTGRETFLVDLDGKVVFKFKGMLKGDEHASSVLAFLKKK</sequence>
<keyword evidence="7" id="KW-1015">Disulfide bond</keyword>
<dbReference type="AlphaFoldDB" id="A0A7G9QNS3"/>
<evidence type="ECO:0000256" key="5">
    <source>
        <dbReference type="ARBA" id="ARBA00022862"/>
    </source>
</evidence>
<keyword evidence="5" id="KW-0049">Antioxidant</keyword>
<organism evidence="15 16">
    <name type="scientific">Pedobacter roseus</name>
    <dbReference type="NCBI Taxonomy" id="336820"/>
    <lineage>
        <taxon>Bacteria</taxon>
        <taxon>Pseudomonadati</taxon>
        <taxon>Bacteroidota</taxon>
        <taxon>Sphingobacteriia</taxon>
        <taxon>Sphingobacteriales</taxon>
        <taxon>Sphingobacteriaceae</taxon>
        <taxon>Pedobacter</taxon>
    </lineage>
</organism>
<comment type="similarity">
    <text evidence="10">Belongs to the peroxiredoxin family. BCP/PrxQ subfamily.</text>
</comment>
<dbReference type="InterPro" id="IPR050924">
    <property type="entry name" value="Peroxiredoxin_BCP/PrxQ"/>
</dbReference>
<feature type="chain" id="PRO_5028839941" description="thioredoxin-dependent peroxiredoxin" evidence="13">
    <location>
        <begin position="23"/>
        <end position="180"/>
    </location>
</feature>
<dbReference type="PANTHER" id="PTHR42801:SF4">
    <property type="entry name" value="AHPC_TSA FAMILY PROTEIN"/>
    <property type="match status" value="1"/>
</dbReference>
<dbReference type="GO" id="GO:0045454">
    <property type="term" value="P:cell redox homeostasis"/>
    <property type="evidence" value="ECO:0007669"/>
    <property type="project" value="TreeGrafter"/>
</dbReference>
<proteinExistence type="inferred from homology"/>